<dbReference type="PROSITE" id="PS50887">
    <property type="entry name" value="GGDEF"/>
    <property type="match status" value="1"/>
</dbReference>
<dbReference type="STRING" id="661478.OP10G_3556"/>
<keyword evidence="2" id="KW-0175">Coiled coil</keyword>
<dbReference type="InterPro" id="IPR043128">
    <property type="entry name" value="Rev_trsase/Diguanyl_cyclase"/>
</dbReference>
<dbReference type="NCBIfam" id="TIGR00254">
    <property type="entry name" value="GGDEF"/>
    <property type="match status" value="1"/>
</dbReference>
<feature type="domain" description="PAC" evidence="4">
    <location>
        <begin position="209"/>
        <end position="261"/>
    </location>
</feature>
<dbReference type="CDD" id="cd17574">
    <property type="entry name" value="REC_OmpR"/>
    <property type="match status" value="1"/>
</dbReference>
<feature type="domain" description="Response regulatory" evidence="3">
    <location>
        <begin position="1"/>
        <end position="102"/>
    </location>
</feature>
<dbReference type="GO" id="GO:0000160">
    <property type="term" value="P:phosphorelay signal transduction system"/>
    <property type="evidence" value="ECO:0007669"/>
    <property type="project" value="InterPro"/>
</dbReference>
<dbReference type="Pfam" id="PF00072">
    <property type="entry name" value="Response_reg"/>
    <property type="match status" value="1"/>
</dbReference>
<sequence>MRRHLEAQGYAVDEATDGILALEMHRKKPYRIVVSDWMMPSMDGVSLCREFRSLGGSYVYFVLCSARTDRSDRTEAFEAGVDDFLTKPIDRGELASRLIVARRILSSEDVLRRQRKQLEETARRLAEGNVELRALSRKYAGLFDGLPVACFTFDSEGLVREWNREAEVAFGIRADVAAGAPVWNVLGGADEDAWSEERARLLMLGSGGDALDWSLRSSDGQEKNFAANIICVRDDAGRPIGVVCANVDITARKRAEAQIADFARQVNAQKVELEAMNHQLNHLVITDELTGLANRRHFREMLISIIAGHKEVPISLLLLDLDHFKRVNDARGHLAGDQVLRQFAQVLRRNANEGELLVRYGGEEFAVLIVGADQESAELAGERYRRSVEKEDLAGLGVTTSVGVATAFASETSIDDLVGRADAALYTAKESGRNRVCTADPAFAARFY</sequence>
<dbReference type="CDD" id="cd01949">
    <property type="entry name" value="GGDEF"/>
    <property type="match status" value="1"/>
</dbReference>
<dbReference type="SMART" id="SM00267">
    <property type="entry name" value="GGDEF"/>
    <property type="match status" value="1"/>
</dbReference>
<proteinExistence type="predicted"/>
<keyword evidence="1" id="KW-0597">Phosphoprotein</keyword>
<evidence type="ECO:0000256" key="1">
    <source>
        <dbReference type="PROSITE-ProRule" id="PRU00169"/>
    </source>
</evidence>
<evidence type="ECO:0000259" key="5">
    <source>
        <dbReference type="PROSITE" id="PS50887"/>
    </source>
</evidence>
<dbReference type="OrthoDB" id="9812260at2"/>
<dbReference type="SMART" id="SM00091">
    <property type="entry name" value="PAS"/>
    <property type="match status" value="1"/>
</dbReference>
<dbReference type="PANTHER" id="PTHR45138">
    <property type="entry name" value="REGULATORY COMPONENTS OF SENSORY TRANSDUCTION SYSTEM"/>
    <property type="match status" value="1"/>
</dbReference>
<dbReference type="InterPro" id="IPR001789">
    <property type="entry name" value="Sig_transdc_resp-reg_receiver"/>
</dbReference>
<feature type="modified residue" description="4-aspartylphosphate" evidence="1">
    <location>
        <position position="36"/>
    </location>
</feature>
<feature type="domain" description="GGDEF" evidence="5">
    <location>
        <begin position="312"/>
        <end position="441"/>
    </location>
</feature>
<dbReference type="NCBIfam" id="TIGR00229">
    <property type="entry name" value="sensory_box"/>
    <property type="match status" value="1"/>
</dbReference>
<dbReference type="Gene3D" id="3.30.450.20">
    <property type="entry name" value="PAS domain"/>
    <property type="match status" value="1"/>
</dbReference>
<evidence type="ECO:0000313" key="7">
    <source>
        <dbReference type="Proteomes" id="UP000027982"/>
    </source>
</evidence>
<dbReference type="Gene3D" id="3.40.50.2300">
    <property type="match status" value="1"/>
</dbReference>
<dbReference type="GO" id="GO:0052621">
    <property type="term" value="F:diguanylate cyclase activity"/>
    <property type="evidence" value="ECO:0007669"/>
    <property type="project" value="TreeGrafter"/>
</dbReference>
<reference evidence="6 7" key="1">
    <citation type="journal article" date="2014" name="PLoS ONE">
        <title>The first complete genome sequence of the class fimbriimonadia in the phylum armatimonadetes.</title>
        <authorList>
            <person name="Hu Z.Y."/>
            <person name="Wang Y.Z."/>
            <person name="Im W.T."/>
            <person name="Wang S.Y."/>
            <person name="Zhao G.P."/>
            <person name="Zheng H.J."/>
            <person name="Quan Z.X."/>
        </authorList>
    </citation>
    <scope>NUCLEOTIDE SEQUENCE [LARGE SCALE GENOMIC DNA]</scope>
    <source>
        <strain evidence="6">Gsoil 348</strain>
    </source>
</reference>
<dbReference type="Gene3D" id="3.30.70.270">
    <property type="match status" value="1"/>
</dbReference>
<dbReference type="InterPro" id="IPR029787">
    <property type="entry name" value="Nucleotide_cyclase"/>
</dbReference>
<dbReference type="InterPro" id="IPR050469">
    <property type="entry name" value="Diguanylate_Cyclase"/>
</dbReference>
<dbReference type="HOGENOM" id="CLU_000445_11_28_0"/>
<dbReference type="FunFam" id="3.30.70.270:FF:000001">
    <property type="entry name" value="Diguanylate cyclase domain protein"/>
    <property type="match status" value="1"/>
</dbReference>
<dbReference type="EMBL" id="CP007139">
    <property type="protein sequence ID" value="AIE86924.1"/>
    <property type="molecule type" value="Genomic_DNA"/>
</dbReference>
<dbReference type="SUPFAM" id="SSF55073">
    <property type="entry name" value="Nucleotide cyclase"/>
    <property type="match status" value="1"/>
</dbReference>
<dbReference type="SMART" id="SM00448">
    <property type="entry name" value="REC"/>
    <property type="match status" value="1"/>
</dbReference>
<dbReference type="eggNOG" id="COG3706">
    <property type="taxonomic scope" value="Bacteria"/>
</dbReference>
<evidence type="ECO:0000259" key="3">
    <source>
        <dbReference type="PROSITE" id="PS50110"/>
    </source>
</evidence>
<dbReference type="GO" id="GO:0005886">
    <property type="term" value="C:plasma membrane"/>
    <property type="evidence" value="ECO:0007669"/>
    <property type="project" value="TreeGrafter"/>
</dbReference>
<dbReference type="InterPro" id="IPR000014">
    <property type="entry name" value="PAS"/>
</dbReference>
<gene>
    <name evidence="6" type="ORF">OP10G_3556</name>
</gene>
<evidence type="ECO:0000259" key="4">
    <source>
        <dbReference type="PROSITE" id="PS50113"/>
    </source>
</evidence>
<protein>
    <submittedName>
        <fullName evidence="6">Response regulator receiver modulated diguanylate cyclase</fullName>
    </submittedName>
</protein>
<keyword evidence="7" id="KW-1185">Reference proteome</keyword>
<dbReference type="InterPro" id="IPR011006">
    <property type="entry name" value="CheY-like_superfamily"/>
</dbReference>
<name>A0A068NYF0_FIMGI</name>
<dbReference type="PROSITE" id="PS50113">
    <property type="entry name" value="PAC"/>
    <property type="match status" value="1"/>
</dbReference>
<dbReference type="InterPro" id="IPR000700">
    <property type="entry name" value="PAS-assoc_C"/>
</dbReference>
<dbReference type="InterPro" id="IPR000160">
    <property type="entry name" value="GGDEF_dom"/>
</dbReference>
<feature type="coiled-coil region" evidence="2">
    <location>
        <begin position="108"/>
        <end position="138"/>
    </location>
</feature>
<dbReference type="Pfam" id="PF08448">
    <property type="entry name" value="PAS_4"/>
    <property type="match status" value="1"/>
</dbReference>
<dbReference type="InterPro" id="IPR013656">
    <property type="entry name" value="PAS_4"/>
</dbReference>
<dbReference type="SUPFAM" id="SSF52172">
    <property type="entry name" value="CheY-like"/>
    <property type="match status" value="1"/>
</dbReference>
<dbReference type="SUPFAM" id="SSF55785">
    <property type="entry name" value="PYP-like sensor domain (PAS domain)"/>
    <property type="match status" value="1"/>
</dbReference>
<dbReference type="InterPro" id="IPR035965">
    <property type="entry name" value="PAS-like_dom_sf"/>
</dbReference>
<dbReference type="AlphaFoldDB" id="A0A068NYF0"/>
<evidence type="ECO:0000256" key="2">
    <source>
        <dbReference type="SAM" id="Coils"/>
    </source>
</evidence>
<dbReference type="PANTHER" id="PTHR45138:SF9">
    <property type="entry name" value="DIGUANYLATE CYCLASE DGCM-RELATED"/>
    <property type="match status" value="1"/>
</dbReference>
<dbReference type="PROSITE" id="PS50110">
    <property type="entry name" value="RESPONSE_REGULATORY"/>
    <property type="match status" value="1"/>
</dbReference>
<dbReference type="GO" id="GO:0043709">
    <property type="term" value="P:cell adhesion involved in single-species biofilm formation"/>
    <property type="evidence" value="ECO:0007669"/>
    <property type="project" value="TreeGrafter"/>
</dbReference>
<evidence type="ECO:0000313" key="6">
    <source>
        <dbReference type="EMBL" id="AIE86924.1"/>
    </source>
</evidence>
<accession>A0A068NYF0</accession>
<dbReference type="GO" id="GO:1902201">
    <property type="term" value="P:negative regulation of bacterial-type flagellum-dependent cell motility"/>
    <property type="evidence" value="ECO:0007669"/>
    <property type="project" value="TreeGrafter"/>
</dbReference>
<dbReference type="KEGG" id="fgi:OP10G_3556"/>
<organism evidence="6 7">
    <name type="scientific">Fimbriimonas ginsengisoli Gsoil 348</name>
    <dbReference type="NCBI Taxonomy" id="661478"/>
    <lineage>
        <taxon>Bacteria</taxon>
        <taxon>Bacillati</taxon>
        <taxon>Armatimonadota</taxon>
        <taxon>Fimbriimonadia</taxon>
        <taxon>Fimbriimonadales</taxon>
        <taxon>Fimbriimonadaceae</taxon>
        <taxon>Fimbriimonas</taxon>
    </lineage>
</organism>
<dbReference type="Pfam" id="PF00990">
    <property type="entry name" value="GGDEF"/>
    <property type="match status" value="1"/>
</dbReference>
<dbReference type="Proteomes" id="UP000027982">
    <property type="component" value="Chromosome"/>
</dbReference>
<dbReference type="CDD" id="cd00130">
    <property type="entry name" value="PAS"/>
    <property type="match status" value="1"/>
</dbReference>